<feature type="compositionally biased region" description="Polar residues" evidence="1">
    <location>
        <begin position="193"/>
        <end position="202"/>
    </location>
</feature>
<feature type="compositionally biased region" description="Basic and acidic residues" evidence="1">
    <location>
        <begin position="250"/>
        <end position="259"/>
    </location>
</feature>
<feature type="compositionally biased region" description="Pro residues" evidence="1">
    <location>
        <begin position="50"/>
        <end position="59"/>
    </location>
</feature>
<sequence length="319" mass="34029">MSAQEELEQYEYQLAQIEQALAQDSSNADLRKLRDDLVEVIDLTRSLLPAPAPEDPAPPSSRHHLHDDSTSHDDHDDYRQVDSHDPALDSEPHSAPPLLHPQWSVGDTIIARYSANNKLYECTVTAVSTRTATCNADIMYSVMFKGYASVELVKQADTFAYDPALLAPAKPKQPATAMPGAAGAGGHRKPAQSAWSATSKFQQPAALGPAMTVTTVKSSSSSSSGPGGKAPSSSASAKKDPAAKAAKRAAKLEQIEAMHKHQQQSWKQFAAGGKAKSSGTAKKSIFATPDNPLAKVGVTGSGRGMTENKDRGKHKFQPY</sequence>
<feature type="compositionally biased region" description="Basic and acidic residues" evidence="1">
    <location>
        <begin position="65"/>
        <end position="92"/>
    </location>
</feature>
<gene>
    <name evidence="3" type="ORF">BCR44DRAFT_1505516</name>
</gene>
<feature type="compositionally biased region" description="Low complexity" evidence="1">
    <location>
        <begin position="217"/>
        <end position="236"/>
    </location>
</feature>
<feature type="region of interest" description="Disordered" evidence="1">
    <location>
        <begin position="170"/>
        <end position="319"/>
    </location>
</feature>
<evidence type="ECO:0000313" key="3">
    <source>
        <dbReference type="EMBL" id="ORZ29589.1"/>
    </source>
</evidence>
<dbReference type="SMART" id="SM00333">
    <property type="entry name" value="TUDOR"/>
    <property type="match status" value="1"/>
</dbReference>
<protein>
    <recommendedName>
        <fullName evidence="2">Tudor domain-containing protein</fullName>
    </recommendedName>
</protein>
<evidence type="ECO:0000313" key="4">
    <source>
        <dbReference type="Proteomes" id="UP000193411"/>
    </source>
</evidence>
<proteinExistence type="predicted"/>
<evidence type="ECO:0000259" key="2">
    <source>
        <dbReference type="PROSITE" id="PS50304"/>
    </source>
</evidence>
<accession>A0A1Y2H4V9</accession>
<dbReference type="Gene3D" id="2.30.30.140">
    <property type="match status" value="1"/>
</dbReference>
<feature type="region of interest" description="Disordered" evidence="1">
    <location>
        <begin position="48"/>
        <end position="101"/>
    </location>
</feature>
<reference evidence="3 4" key="1">
    <citation type="submission" date="2016-07" db="EMBL/GenBank/DDBJ databases">
        <title>Pervasive Adenine N6-methylation of Active Genes in Fungi.</title>
        <authorList>
            <consortium name="DOE Joint Genome Institute"/>
            <person name="Mondo S.J."/>
            <person name="Dannebaum R.O."/>
            <person name="Kuo R.C."/>
            <person name="Labutti K."/>
            <person name="Haridas S."/>
            <person name="Kuo A."/>
            <person name="Salamov A."/>
            <person name="Ahrendt S.R."/>
            <person name="Lipzen A."/>
            <person name="Sullivan W."/>
            <person name="Andreopoulos W.B."/>
            <person name="Clum A."/>
            <person name="Lindquist E."/>
            <person name="Daum C."/>
            <person name="Ramamoorthy G.K."/>
            <person name="Gryganskyi A."/>
            <person name="Culley D."/>
            <person name="Magnuson J.K."/>
            <person name="James T.Y."/>
            <person name="O'Malley M.A."/>
            <person name="Stajich J.E."/>
            <person name="Spatafora J.W."/>
            <person name="Visel A."/>
            <person name="Grigoriev I.V."/>
        </authorList>
    </citation>
    <scope>NUCLEOTIDE SEQUENCE [LARGE SCALE GENOMIC DNA]</scope>
    <source>
        <strain evidence="3 4">PL171</strain>
    </source>
</reference>
<dbReference type="EMBL" id="MCFL01000156">
    <property type="protein sequence ID" value="ORZ29589.1"/>
    <property type="molecule type" value="Genomic_DNA"/>
</dbReference>
<dbReference type="AlphaFoldDB" id="A0A1Y2H4V9"/>
<dbReference type="OrthoDB" id="79171at2759"/>
<dbReference type="InterPro" id="IPR002999">
    <property type="entry name" value="Tudor"/>
</dbReference>
<evidence type="ECO:0000256" key="1">
    <source>
        <dbReference type="SAM" id="MobiDB-lite"/>
    </source>
</evidence>
<feature type="compositionally biased region" description="Low complexity" evidence="1">
    <location>
        <begin position="270"/>
        <end position="284"/>
    </location>
</feature>
<feature type="domain" description="Tudor" evidence="2">
    <location>
        <begin position="102"/>
        <end position="168"/>
    </location>
</feature>
<name>A0A1Y2H4V9_9FUNG</name>
<organism evidence="3 4">
    <name type="scientific">Catenaria anguillulae PL171</name>
    <dbReference type="NCBI Taxonomy" id="765915"/>
    <lineage>
        <taxon>Eukaryota</taxon>
        <taxon>Fungi</taxon>
        <taxon>Fungi incertae sedis</taxon>
        <taxon>Blastocladiomycota</taxon>
        <taxon>Blastocladiomycetes</taxon>
        <taxon>Blastocladiales</taxon>
        <taxon>Catenariaceae</taxon>
        <taxon>Catenaria</taxon>
    </lineage>
</organism>
<dbReference type="Proteomes" id="UP000193411">
    <property type="component" value="Unassembled WGS sequence"/>
</dbReference>
<feature type="compositionally biased region" description="Low complexity" evidence="1">
    <location>
        <begin position="170"/>
        <end position="181"/>
    </location>
</feature>
<keyword evidence="4" id="KW-1185">Reference proteome</keyword>
<dbReference type="STRING" id="765915.A0A1Y2H4V9"/>
<comment type="caution">
    <text evidence="3">The sequence shown here is derived from an EMBL/GenBank/DDBJ whole genome shotgun (WGS) entry which is preliminary data.</text>
</comment>
<dbReference type="PROSITE" id="PS50304">
    <property type="entry name" value="TUDOR"/>
    <property type="match status" value="1"/>
</dbReference>